<reference evidence="1 2" key="1">
    <citation type="journal article" date="2020" name="Biotechnol. Biofuels">
        <title>New insights from the biogas microbiome by comprehensive genome-resolved metagenomics of nearly 1600 species originating from multiple anaerobic digesters.</title>
        <authorList>
            <person name="Campanaro S."/>
            <person name="Treu L."/>
            <person name="Rodriguez-R L.M."/>
            <person name="Kovalovszki A."/>
            <person name="Ziels R.M."/>
            <person name="Maus I."/>
            <person name="Zhu X."/>
            <person name="Kougias P.G."/>
            <person name="Basile A."/>
            <person name="Luo G."/>
            <person name="Schluter A."/>
            <person name="Konstantinidis K.T."/>
            <person name="Angelidaki I."/>
        </authorList>
    </citation>
    <scope>NUCLEOTIDE SEQUENCE [LARGE SCALE GENOMIC DNA]</scope>
    <source>
        <strain evidence="1">AS06rmzACSIP_65</strain>
    </source>
</reference>
<evidence type="ECO:0000313" key="2">
    <source>
        <dbReference type="Proteomes" id="UP000545876"/>
    </source>
</evidence>
<dbReference type="Proteomes" id="UP000545876">
    <property type="component" value="Unassembled WGS sequence"/>
</dbReference>
<sequence length="575" mass="58709">MTKFNLSRKYSKVVLFLLLPLLILGLFAFISNKINKGASAAPYTEISTRVTIGNSSPTFSAGPAESPATSATAPAAIGAVITYSATATDSNAESYYLLICRTNSATPGSGGSAPTCAASQTLCTSTVTASGTGTSCTYTTVVGDSWSNAWYAFVCDNNSTSAACSASSQGTGDSGSPLYVNHAPAFTASTVSSAVDPGGTITWGSTASDPDGNTVKLIVCKTAGISAGACDGGAGDTWCTSSLTTSDPTCSYVTPNPYADGTYAAYTYIVDQFNLASAGVAQGADKTYTVNNTTPSVSSVTLNSGSAISLTESTTTNVPMTAVITDTNGCTNQSATDEITSVKGYLYRSSVTYASCDTSGEANANNCYPEVSCSVSVTCSNGVTTYSCTASVNHYADSTVASTQYPSDTWKNSIKATDDDAAVGTTEITTGVELNAIVGGDTTPTLLDYGTLAVGAANNPLDKELTTTPTGNVGLDVLIKANTANMCTDYSTCTGGTPIPITYQKYALAASTSYASGTALSTTDTEAELNVQKQTSATVPSKKTYWGIQIPTGTIAGVYNGLNTLTYIMGETANW</sequence>
<proteinExistence type="predicted"/>
<gene>
    <name evidence="1" type="ORF">GX656_02965</name>
</gene>
<dbReference type="EMBL" id="JAAZBX010000011">
    <property type="protein sequence ID" value="NLD25578.1"/>
    <property type="molecule type" value="Genomic_DNA"/>
</dbReference>
<name>A0A847D039_9BACT</name>
<protein>
    <submittedName>
        <fullName evidence="1">Uncharacterized protein</fullName>
    </submittedName>
</protein>
<organism evidence="1 2">
    <name type="scientific">Candidatus Dojkabacteria bacterium</name>
    <dbReference type="NCBI Taxonomy" id="2099670"/>
    <lineage>
        <taxon>Bacteria</taxon>
        <taxon>Candidatus Dojkabacteria</taxon>
    </lineage>
</organism>
<evidence type="ECO:0000313" key="1">
    <source>
        <dbReference type="EMBL" id="NLD25578.1"/>
    </source>
</evidence>
<comment type="caution">
    <text evidence="1">The sequence shown here is derived from an EMBL/GenBank/DDBJ whole genome shotgun (WGS) entry which is preliminary data.</text>
</comment>
<accession>A0A847D039</accession>
<dbReference type="AlphaFoldDB" id="A0A847D039"/>